<dbReference type="EMBL" id="AATQ01000012">
    <property type="protein sequence ID" value="EAU46702.1"/>
    <property type="molecule type" value="Genomic_DNA"/>
</dbReference>
<accession>Q0FR85</accession>
<dbReference type="AlphaFoldDB" id="Q0FR85"/>
<dbReference type="Proteomes" id="UP000006230">
    <property type="component" value="Unassembled WGS sequence"/>
</dbReference>
<sequence>MAVSSVPMNLDFSHLPAWVEASAAGIWRATANIIAMACSAVVIMLPNGVFITITPFLDAASLSTLSVPMPARPTTLRLVACSRMVGVTLVAERMARPSYWPITSASLSLSLPRSGMKSTSMPRSRKIWTAVSESLSETRTLGAIGLVLWI</sequence>
<reference evidence="1 2" key="1">
    <citation type="journal article" date="2010" name="J. Bacteriol.">
        <title>Genome sequences of Pelagibaca bermudensis HTCC2601T and Maritimibacter alkaliphilus HTCC2654T, the type strains of two marine Roseobacter genera.</title>
        <authorList>
            <person name="Thrash J.C."/>
            <person name="Cho J.C."/>
            <person name="Ferriera S."/>
            <person name="Johnson J."/>
            <person name="Vergin K.L."/>
            <person name="Giovannoni S.J."/>
        </authorList>
    </citation>
    <scope>NUCLEOTIDE SEQUENCE [LARGE SCALE GENOMIC DNA]</scope>
    <source>
        <strain evidence="2">DSM 26914 / JCM 13377 / KCTC 12554 / HTCC2601</strain>
    </source>
</reference>
<evidence type="ECO:0000313" key="2">
    <source>
        <dbReference type="Proteomes" id="UP000006230"/>
    </source>
</evidence>
<gene>
    <name evidence="1" type="ORF">R2601_16315</name>
</gene>
<keyword evidence="2" id="KW-1185">Reference proteome</keyword>
<protein>
    <submittedName>
        <fullName evidence="1">Uncharacterized protein</fullName>
    </submittedName>
</protein>
<organism evidence="1 2">
    <name type="scientific">Salipiger bermudensis (strain DSM 26914 / JCM 13377 / KCTC 12554 / HTCC2601)</name>
    <name type="common">Pelagibaca bermudensis</name>
    <dbReference type="NCBI Taxonomy" id="314265"/>
    <lineage>
        <taxon>Bacteria</taxon>
        <taxon>Pseudomonadati</taxon>
        <taxon>Pseudomonadota</taxon>
        <taxon>Alphaproteobacteria</taxon>
        <taxon>Rhodobacterales</taxon>
        <taxon>Roseobacteraceae</taxon>
        <taxon>Salipiger</taxon>
    </lineage>
</organism>
<dbReference type="eggNOG" id="ENOG5030K9B">
    <property type="taxonomic scope" value="Bacteria"/>
</dbReference>
<name>Q0FR85_SALBH</name>
<evidence type="ECO:0000313" key="1">
    <source>
        <dbReference type="EMBL" id="EAU46702.1"/>
    </source>
</evidence>
<proteinExistence type="predicted"/>
<comment type="caution">
    <text evidence="1">The sequence shown here is derived from an EMBL/GenBank/DDBJ whole genome shotgun (WGS) entry which is preliminary data.</text>
</comment>
<dbReference type="HOGENOM" id="CLU_1746836_0_0_5"/>